<gene>
    <name evidence="3" type="ORF">ACTIVE_3487</name>
</gene>
<feature type="compositionally biased region" description="Basic and acidic residues" evidence="1">
    <location>
        <begin position="40"/>
        <end position="53"/>
    </location>
</feature>
<feature type="compositionally biased region" description="Basic residues" evidence="1">
    <location>
        <begin position="54"/>
        <end position="69"/>
    </location>
</feature>
<name>A0A7D4APJ9_ACTVE</name>
<keyword evidence="2" id="KW-0472">Membrane</keyword>
<accession>A0A7D4APJ9</accession>
<proteinExistence type="predicted"/>
<feature type="region of interest" description="Disordered" evidence="1">
    <location>
        <begin position="85"/>
        <end position="165"/>
    </location>
</feature>
<sequence length="781" mass="82620">MVADVGGHDEAPVRDGGGDRADLAGRRQGDRGVAVEGLDEQVRAGGLDEERRTVRARREHRGRPGRGQRRGLLLALDVEEADGALGVAGQADERPGRGGGVQDPAVDGRPVAEPDAELGAHGAGAGVQDGDPRVAGRAEDGDDGAAAVVDGESEQVGLPVHGELGAGGRVEDVHAVAVRPGDGGGAVGQQPERPVGSVVGEVGDRRAERGAGAQVPGLADAGALAGARGERQRRPGGRGGDPVERSLRQHAFGHAWEARAPARDRSAKSAKTQGVRPGAQRARRPATRERFGRICSLLVEPIDLTPVERRVWRAFPAGRPVDLRDGDDDPERGGGWGPGRTVRADMLRRLLLAEHPGGDIAALRLTGARITGRLDLRYAVVGQPVRLSGCRFEEAPELYGAHLRQLNLSGSFLPGLAAETLKVDGVLRLTDCRVPGQIRLGGARLAGAFFLERARLGEDGARKEVLHLNHSVVEDDVWAPGLEARGEIRLGGASVAGMLNLRDAVLLTPGGRAFDGENLTVGSDVLATGARVDGEMSVRGAAIPGLLVLTSARLSDASCALRATSAVIGEVWLREARVDGPVNLLRGRFGLLHAAPGALGGTVWLDGLTYGSLTPRLPAKPRIELLERDEEGYVPHAYEQLAAAYRQAGDDRAARNVLLAKQRRHRSTRPRYARLWGYLQDVTVGYGFRPLWAAAWLAGLLAVGTAVFGPHPPAPLKADEHPPFNALFYTLDLLLPIIDFGQEKAFKPAGGYQWFAYALVIAGWVLATTIAAGITRTLSRQ</sequence>
<evidence type="ECO:0000256" key="1">
    <source>
        <dbReference type="SAM" id="MobiDB-lite"/>
    </source>
</evidence>
<feature type="region of interest" description="Disordered" evidence="1">
    <location>
        <begin position="256"/>
        <end position="287"/>
    </location>
</feature>
<keyword evidence="2" id="KW-1133">Transmembrane helix</keyword>
<feature type="region of interest" description="Disordered" evidence="1">
    <location>
        <begin position="177"/>
        <end position="244"/>
    </location>
</feature>
<feature type="compositionally biased region" description="Basic and acidic residues" evidence="1">
    <location>
        <begin position="1"/>
        <end position="30"/>
    </location>
</feature>
<dbReference type="EMBL" id="CP053892">
    <property type="protein sequence ID" value="QKG21849.1"/>
    <property type="molecule type" value="Genomic_DNA"/>
</dbReference>
<feature type="transmembrane region" description="Helical" evidence="2">
    <location>
        <begin position="754"/>
        <end position="775"/>
    </location>
</feature>
<evidence type="ECO:0000313" key="4">
    <source>
        <dbReference type="Proteomes" id="UP000501240"/>
    </source>
</evidence>
<evidence type="ECO:0000256" key="2">
    <source>
        <dbReference type="SAM" id="Phobius"/>
    </source>
</evidence>
<evidence type="ECO:0008006" key="5">
    <source>
        <dbReference type="Google" id="ProtNLM"/>
    </source>
</evidence>
<feature type="compositionally biased region" description="Basic and acidic residues" evidence="1">
    <location>
        <begin position="130"/>
        <end position="139"/>
    </location>
</feature>
<keyword evidence="4" id="KW-1185">Reference proteome</keyword>
<dbReference type="AlphaFoldDB" id="A0A7D4APJ9"/>
<organism evidence="3 4">
    <name type="scientific">Actinomadura verrucosospora</name>
    <dbReference type="NCBI Taxonomy" id="46165"/>
    <lineage>
        <taxon>Bacteria</taxon>
        <taxon>Bacillati</taxon>
        <taxon>Actinomycetota</taxon>
        <taxon>Actinomycetes</taxon>
        <taxon>Streptosporangiales</taxon>
        <taxon>Thermomonosporaceae</taxon>
        <taxon>Actinomadura</taxon>
    </lineage>
</organism>
<keyword evidence="2" id="KW-0812">Transmembrane</keyword>
<dbReference type="Proteomes" id="UP000501240">
    <property type="component" value="Chromosome"/>
</dbReference>
<evidence type="ECO:0000313" key="3">
    <source>
        <dbReference type="EMBL" id="QKG21849.1"/>
    </source>
</evidence>
<feature type="compositionally biased region" description="Low complexity" evidence="1">
    <location>
        <begin position="217"/>
        <end position="227"/>
    </location>
</feature>
<protein>
    <recommendedName>
        <fullName evidence="5">Membrane-associated oxidoreductase</fullName>
    </recommendedName>
</protein>
<feature type="compositionally biased region" description="Basic and acidic residues" evidence="1">
    <location>
        <begin position="256"/>
        <end position="267"/>
    </location>
</feature>
<feature type="region of interest" description="Disordered" evidence="1">
    <location>
        <begin position="1"/>
        <end position="72"/>
    </location>
</feature>
<reference evidence="3 4" key="1">
    <citation type="submission" date="2020-05" db="EMBL/GenBank/DDBJ databases">
        <title>Actinomadura verrucosospora NRRL-B18236 (PFL_A860) Genome sequencing and assembly.</title>
        <authorList>
            <person name="Samborskyy M."/>
        </authorList>
    </citation>
    <scope>NUCLEOTIDE SEQUENCE [LARGE SCALE GENOMIC DNA]</scope>
    <source>
        <strain evidence="3 4">NRRL:B18236</strain>
    </source>
</reference>